<dbReference type="PROSITE" id="PS00474">
    <property type="entry name" value="RIBOSOMAL_L3"/>
    <property type="match status" value="1"/>
</dbReference>
<evidence type="ECO:0000256" key="8">
    <source>
        <dbReference type="RuleBase" id="RU003906"/>
    </source>
</evidence>
<evidence type="ECO:0000256" key="2">
    <source>
        <dbReference type="ARBA" id="ARBA00022730"/>
    </source>
</evidence>
<proteinExistence type="inferred from homology"/>
<comment type="subunit">
    <text evidence="8">Part of the 50S ribosomal subunit. Forms a cluster with proteins L14 and L19.</text>
</comment>
<dbReference type="InterPro" id="IPR009000">
    <property type="entry name" value="Transl_B-barrel_sf"/>
</dbReference>
<dbReference type="FunFam" id="3.30.160.810:FF:000001">
    <property type="entry name" value="50S ribosomal protein L3"/>
    <property type="match status" value="1"/>
</dbReference>
<reference evidence="9" key="1">
    <citation type="submission" date="2022-08" db="EMBL/GenBank/DDBJ databases">
        <title>Genomic Encyclopedia of Type Strains, Phase V (KMG-V): Genome sequencing to study the core and pangenomes of soil and plant-associated prokaryotes.</title>
        <authorList>
            <person name="Whitman W."/>
        </authorList>
    </citation>
    <scope>NUCLEOTIDE SEQUENCE</scope>
    <source>
        <strain evidence="9">SP2017</strain>
    </source>
</reference>
<evidence type="ECO:0000256" key="1">
    <source>
        <dbReference type="ARBA" id="ARBA00006540"/>
    </source>
</evidence>
<keyword evidence="5 7" id="KW-0687">Ribonucleoprotein</keyword>
<evidence type="ECO:0000313" key="9">
    <source>
        <dbReference type="EMBL" id="MCS3952476.1"/>
    </source>
</evidence>
<dbReference type="GO" id="GO:0019843">
    <property type="term" value="F:rRNA binding"/>
    <property type="evidence" value="ECO:0007669"/>
    <property type="project" value="UniProtKB-KW"/>
</dbReference>
<evidence type="ECO:0000256" key="7">
    <source>
        <dbReference type="RuleBase" id="RU003905"/>
    </source>
</evidence>
<organism evidence="9 10">
    <name type="scientific">Salinibacter ruber</name>
    <dbReference type="NCBI Taxonomy" id="146919"/>
    <lineage>
        <taxon>Bacteria</taxon>
        <taxon>Pseudomonadati</taxon>
        <taxon>Rhodothermota</taxon>
        <taxon>Rhodothermia</taxon>
        <taxon>Rhodothermales</taxon>
        <taxon>Salinibacteraceae</taxon>
        <taxon>Salinibacter</taxon>
    </lineage>
</organism>
<dbReference type="InterPro" id="IPR019926">
    <property type="entry name" value="Ribosomal_uL3_CS"/>
</dbReference>
<dbReference type="GO" id="GO:0006412">
    <property type="term" value="P:translation"/>
    <property type="evidence" value="ECO:0007669"/>
    <property type="project" value="UniProtKB-UniRule"/>
</dbReference>
<comment type="caution">
    <text evidence="9">The sequence shown here is derived from an EMBL/GenBank/DDBJ whole genome shotgun (WGS) entry which is preliminary data.</text>
</comment>
<keyword evidence="2 8" id="KW-0699">rRNA-binding</keyword>
<dbReference type="FunFam" id="2.40.30.10:FF:000004">
    <property type="entry name" value="50S ribosomal protein L3"/>
    <property type="match status" value="1"/>
</dbReference>
<evidence type="ECO:0000313" key="10">
    <source>
        <dbReference type="Proteomes" id="UP001155010"/>
    </source>
</evidence>
<keyword evidence="3 8" id="KW-0694">RNA-binding</keyword>
<dbReference type="SUPFAM" id="SSF50447">
    <property type="entry name" value="Translation proteins"/>
    <property type="match status" value="1"/>
</dbReference>
<sequence>MTSVFDDEGNNVACTVVEAGPNVVTQVKSEGRDGYSAVQLGFDNVKEKNVTQAMLGHFEKAGCPPKRMLSEFRDFGDDVDLGDVVRVQDLFQEDERIDVVGVSKGKGFQGVVKRHGFSGVGMMTHGQSDRQRHPGSIGASADPSRVFKGVRMAGQTGGERTKIQNLRVVRILADQNAILIHGSVPGPKSEYVELHKK</sequence>
<keyword evidence="4 7" id="KW-0689">Ribosomal protein</keyword>
<dbReference type="PANTHER" id="PTHR11229">
    <property type="entry name" value="50S RIBOSOMAL PROTEIN L3"/>
    <property type="match status" value="1"/>
</dbReference>
<dbReference type="PANTHER" id="PTHR11229:SF16">
    <property type="entry name" value="LARGE RIBOSOMAL SUBUNIT PROTEIN UL3C"/>
    <property type="match status" value="1"/>
</dbReference>
<dbReference type="AlphaFoldDB" id="A0A9X2ZSV7"/>
<dbReference type="Gene3D" id="3.30.160.810">
    <property type="match status" value="1"/>
</dbReference>
<dbReference type="NCBIfam" id="TIGR03625">
    <property type="entry name" value="L3_bact"/>
    <property type="match status" value="1"/>
</dbReference>
<dbReference type="InterPro" id="IPR000597">
    <property type="entry name" value="Ribosomal_uL3"/>
</dbReference>
<dbReference type="Gene3D" id="2.40.30.10">
    <property type="entry name" value="Translation factors"/>
    <property type="match status" value="1"/>
</dbReference>
<protein>
    <recommendedName>
        <fullName evidence="6 8">50S ribosomal protein L3</fullName>
    </recommendedName>
</protein>
<dbReference type="Proteomes" id="UP001155010">
    <property type="component" value="Unassembled WGS sequence"/>
</dbReference>
<dbReference type="GO" id="GO:0022625">
    <property type="term" value="C:cytosolic large ribosomal subunit"/>
    <property type="evidence" value="ECO:0007669"/>
    <property type="project" value="TreeGrafter"/>
</dbReference>
<evidence type="ECO:0000256" key="5">
    <source>
        <dbReference type="ARBA" id="ARBA00023274"/>
    </source>
</evidence>
<evidence type="ECO:0000256" key="3">
    <source>
        <dbReference type="ARBA" id="ARBA00022884"/>
    </source>
</evidence>
<evidence type="ECO:0000256" key="6">
    <source>
        <dbReference type="NCBIfam" id="TIGR03625"/>
    </source>
</evidence>
<gene>
    <name evidence="9" type="ORF">GGP83_002443</name>
</gene>
<name>A0A9X2ZSV7_9BACT</name>
<accession>A0A9X2ZSV7</accession>
<dbReference type="InterPro" id="IPR019927">
    <property type="entry name" value="Ribosomal_uL3_bac/org-type"/>
</dbReference>
<comment type="similarity">
    <text evidence="1 7">Belongs to the universal ribosomal protein uL3 family.</text>
</comment>
<dbReference type="Pfam" id="PF00297">
    <property type="entry name" value="Ribosomal_L3"/>
    <property type="match status" value="1"/>
</dbReference>
<dbReference type="EMBL" id="JANUBB010000009">
    <property type="protein sequence ID" value="MCS3952476.1"/>
    <property type="molecule type" value="Genomic_DNA"/>
</dbReference>
<comment type="function">
    <text evidence="8">One of the primary rRNA binding proteins, it binds directly near the 3'-end of the 23S rRNA, where it nucleates assembly of the 50S subunit.</text>
</comment>
<dbReference type="GO" id="GO:0003735">
    <property type="term" value="F:structural constituent of ribosome"/>
    <property type="evidence" value="ECO:0007669"/>
    <property type="project" value="UniProtKB-UniRule"/>
</dbReference>
<evidence type="ECO:0000256" key="4">
    <source>
        <dbReference type="ARBA" id="ARBA00022980"/>
    </source>
</evidence>